<dbReference type="KEGG" id="vg:80543565"/>
<feature type="region of interest" description="Disordered" evidence="1">
    <location>
        <begin position="1"/>
        <end position="26"/>
    </location>
</feature>
<protein>
    <submittedName>
        <fullName evidence="2">Uncharacterized protein</fullName>
    </submittedName>
</protein>
<dbReference type="Proteomes" id="UP001162098">
    <property type="component" value="Segment"/>
</dbReference>
<evidence type="ECO:0000313" key="3">
    <source>
        <dbReference type="Proteomes" id="UP001162098"/>
    </source>
</evidence>
<sequence length="441" mass="46171">MSYRKSSQFRGGHHHHCCAPPPQPPAVVSMATKPRAARSVSMDAGFHVTGTAVVGELVMTAGQLEEGEAPAGRKALTITPDGRVVYSMVDPSPDDVSGIVASIGQPNGLATLDGAGQVPATQLQGLNARVLTIETSRGAPSGLATLDATGNVPAEQLNNTLQMPAERGVLLTSDGAVPRALSAGVDGDVLFADSTQPRGLRYGQIDHDLILNNGLYTHDELDAFVDSKAQMYGLATLDATGNVPLMQLGNITPVTTNHETRIATLESNDVPWNEAAWAAALADQKNGTEIPIYRGTTEGSGVPTYFVDVSASADQPFAIELTFKNTRSVSLVIDPGSPTDSPIVGTYKLKAGTYSGLLLPAPAFAMRKIAAGTYTDEWSGDNPITLASPTDLLAVYIGVGFPEGPTTFPPGSPFSLGYTLNNSAYLDNASVPTQLRGWKKV</sequence>
<proteinExistence type="predicted"/>
<reference evidence="2 3" key="1">
    <citation type="submission" date="2020-09" db="EMBL/GenBank/DDBJ databases">
        <authorList>
            <person name="Zhang R."/>
            <person name="Garcia K."/>
            <person name="Ogata H."/>
        </authorList>
    </citation>
    <scope>NUCLEOTIDE SEQUENCE [LARGE SCALE GENOMIC DNA]</scope>
    <source>
        <strain evidence="3">stheno</strain>
    </source>
</reference>
<name>A0A7S7YEK7_9VIRU</name>
<evidence type="ECO:0000313" key="2">
    <source>
        <dbReference type="EMBL" id="QPB44369.1"/>
    </source>
</evidence>
<accession>A0A7S7YEK7</accession>
<evidence type="ECO:0000256" key="1">
    <source>
        <dbReference type="SAM" id="MobiDB-lite"/>
    </source>
</evidence>
<dbReference type="EMBL" id="MW018138">
    <property type="protein sequence ID" value="QPB44369.1"/>
    <property type="molecule type" value="Genomic_DNA"/>
</dbReference>
<organism evidence="2 3">
    <name type="scientific">Medusavirus stheno T3</name>
    <dbReference type="NCBI Taxonomy" id="3069717"/>
    <lineage>
        <taxon>Viruses</taxon>
        <taxon>Varidnaviria</taxon>
        <taxon>Bamfordvirae</taxon>
        <taxon>Nucleocytoviricota</taxon>
        <taxon>Megaviricetes</taxon>
        <taxon>Mamonoviridae</taxon>
        <taxon>Medusavirus</taxon>
        <taxon>Medusavirus sthenus</taxon>
    </lineage>
</organism>
<keyword evidence="3" id="KW-1185">Reference proteome</keyword>